<dbReference type="PANTHER" id="PTHR47966">
    <property type="entry name" value="BETA-SITE APP-CLEAVING ENZYME, ISOFORM A-RELATED"/>
    <property type="match status" value="1"/>
</dbReference>
<evidence type="ECO:0000313" key="11">
    <source>
        <dbReference type="Proteomes" id="UP000282582"/>
    </source>
</evidence>
<evidence type="ECO:0000256" key="6">
    <source>
        <dbReference type="PIRSR" id="PIRSR601461-1"/>
    </source>
</evidence>
<dbReference type="Proteomes" id="UP000282582">
    <property type="component" value="Unassembled WGS sequence"/>
</dbReference>
<evidence type="ECO:0000256" key="4">
    <source>
        <dbReference type="ARBA" id="ARBA00022750"/>
    </source>
</evidence>
<accession>A0A3M6Z0J2</accession>
<dbReference type="AlphaFoldDB" id="A0A3M6Z0J2"/>
<dbReference type="SUPFAM" id="SSF50630">
    <property type="entry name" value="Acid proteases"/>
    <property type="match status" value="1"/>
</dbReference>
<dbReference type="PANTHER" id="PTHR47966:SF65">
    <property type="entry name" value="ASPARTIC-TYPE ENDOPEPTIDASE"/>
    <property type="match status" value="1"/>
</dbReference>
<evidence type="ECO:0000259" key="9">
    <source>
        <dbReference type="PROSITE" id="PS51767"/>
    </source>
</evidence>
<feature type="active site" evidence="6">
    <location>
        <position position="302"/>
    </location>
</feature>
<protein>
    <recommendedName>
        <fullName evidence="9">Peptidase A1 domain-containing protein</fullName>
    </recommendedName>
</protein>
<feature type="active site" evidence="6">
    <location>
        <position position="90"/>
    </location>
</feature>
<evidence type="ECO:0000256" key="2">
    <source>
        <dbReference type="ARBA" id="ARBA00022670"/>
    </source>
</evidence>
<sequence length="582" mass="59306">MRHLCRRTTGILLAAAATTTTVSALPEIAITKREGELKASERAHGVVKRADGDGTVETNVFDVATWSTGGAYYANVTVGTPPQPQVVILDTGSSDLYFDSAHAATCQTTGEYSCRGGTFSPDDSSTYHVVDPSPAFNTSFGDGSTAEGPFGEDTVGIGDVRIENVQFGVAQEVNATTGYAIGLMGLGYSYNEATQYIYPNMPEVLRDTGVINSRLYSVYLNDLSDISGTILFGGIDTSKYTGELTTLDILPDAISGGISQFITTVTDLSLTSNGQTTDLFTGGSNSIAAYESTDSALPVLLDTGSAAWSMPQSYYREYIAPSFPYIDSYGLCACSHRQDQTTLHLTFGASISIQVPMSDIIVPIYNSTTREPVPYSESEDACAFLIVPAEPTGYGFQTLGDAILRSLYVVFDLDNGQLSLAQAATDNDAGSSSGGDVVAVPSGPGGIASALSSASASDSYVPASSAAASQSWSIAPLVTAASETRDLTATTAGSTIGTATGSAAIPAGARVSDDGVLGVGGSGGDGGSATGGDGGSSTSSGAAAAAVIRGERTAGWGCGSCGMWGSGLVALLGVGLGMGVMI</sequence>
<feature type="signal peptide" evidence="8">
    <location>
        <begin position="1"/>
        <end position="24"/>
    </location>
</feature>
<proteinExistence type="inferred from homology"/>
<dbReference type="EMBL" id="QWIK01000309">
    <property type="protein sequence ID" value="RMY08541.1"/>
    <property type="molecule type" value="Genomic_DNA"/>
</dbReference>
<keyword evidence="2 7" id="KW-0645">Protease</keyword>
<organism evidence="10 11">
    <name type="scientific">Hortaea werneckii</name>
    <name type="common">Black yeast</name>
    <name type="synonym">Cladosporium werneckii</name>
    <dbReference type="NCBI Taxonomy" id="91943"/>
    <lineage>
        <taxon>Eukaryota</taxon>
        <taxon>Fungi</taxon>
        <taxon>Dikarya</taxon>
        <taxon>Ascomycota</taxon>
        <taxon>Pezizomycotina</taxon>
        <taxon>Dothideomycetes</taxon>
        <taxon>Dothideomycetidae</taxon>
        <taxon>Mycosphaerellales</taxon>
        <taxon>Teratosphaeriaceae</taxon>
        <taxon>Hortaea</taxon>
    </lineage>
</organism>
<dbReference type="InterPro" id="IPR033121">
    <property type="entry name" value="PEPTIDASE_A1"/>
</dbReference>
<dbReference type="CDD" id="cd05474">
    <property type="entry name" value="SAP_like"/>
    <property type="match status" value="1"/>
</dbReference>
<dbReference type="InterPro" id="IPR001969">
    <property type="entry name" value="Aspartic_peptidase_AS"/>
</dbReference>
<dbReference type="Pfam" id="PF00026">
    <property type="entry name" value="Asp"/>
    <property type="match status" value="1"/>
</dbReference>
<dbReference type="PROSITE" id="PS00141">
    <property type="entry name" value="ASP_PROTEASE"/>
    <property type="match status" value="1"/>
</dbReference>
<comment type="caution">
    <text evidence="10">The sequence shown here is derived from an EMBL/GenBank/DDBJ whole genome shotgun (WGS) entry which is preliminary data.</text>
</comment>
<feature type="domain" description="Peptidase A1" evidence="9">
    <location>
        <begin position="72"/>
        <end position="421"/>
    </location>
</feature>
<evidence type="ECO:0000256" key="7">
    <source>
        <dbReference type="RuleBase" id="RU000454"/>
    </source>
</evidence>
<keyword evidence="4 7" id="KW-0064">Aspartyl protease</keyword>
<dbReference type="VEuPathDB" id="FungiDB:BTJ68_12397"/>
<comment type="similarity">
    <text evidence="1 7">Belongs to the peptidase A1 family.</text>
</comment>
<dbReference type="PROSITE" id="PS51767">
    <property type="entry name" value="PEPTIDASE_A1"/>
    <property type="match status" value="1"/>
</dbReference>
<dbReference type="InterPro" id="IPR021109">
    <property type="entry name" value="Peptidase_aspartic_dom_sf"/>
</dbReference>
<dbReference type="InterPro" id="IPR001461">
    <property type="entry name" value="Aspartic_peptidase_A1"/>
</dbReference>
<keyword evidence="3 8" id="KW-0732">Signal</keyword>
<reference evidence="10 11" key="1">
    <citation type="journal article" date="2018" name="BMC Genomics">
        <title>Genomic evidence for intraspecific hybridization in a clonal and extremely halotolerant yeast.</title>
        <authorList>
            <person name="Gostincar C."/>
            <person name="Stajich J.E."/>
            <person name="Zupancic J."/>
            <person name="Zalar P."/>
            <person name="Gunde-Cimerman N."/>
        </authorList>
    </citation>
    <scope>NUCLEOTIDE SEQUENCE [LARGE SCALE GENOMIC DNA]</scope>
    <source>
        <strain evidence="10 11">EXF-6654</strain>
    </source>
</reference>
<dbReference type="Gene3D" id="2.40.70.10">
    <property type="entry name" value="Acid Proteases"/>
    <property type="match status" value="2"/>
</dbReference>
<evidence type="ECO:0000256" key="8">
    <source>
        <dbReference type="SAM" id="SignalP"/>
    </source>
</evidence>
<name>A0A3M6Z0J2_HORWE</name>
<evidence type="ECO:0000256" key="5">
    <source>
        <dbReference type="ARBA" id="ARBA00022801"/>
    </source>
</evidence>
<evidence type="ECO:0000313" key="10">
    <source>
        <dbReference type="EMBL" id="RMY08541.1"/>
    </source>
</evidence>
<dbReference type="InterPro" id="IPR033876">
    <property type="entry name" value="SAP-like"/>
</dbReference>
<feature type="chain" id="PRO_5018246629" description="Peptidase A1 domain-containing protein" evidence="8">
    <location>
        <begin position="25"/>
        <end position="582"/>
    </location>
</feature>
<dbReference type="PRINTS" id="PR00792">
    <property type="entry name" value="PEPSIN"/>
</dbReference>
<gene>
    <name evidence="10" type="ORF">D0868_04742</name>
</gene>
<keyword evidence="5 7" id="KW-0378">Hydrolase</keyword>
<dbReference type="GO" id="GO:0006508">
    <property type="term" value="P:proteolysis"/>
    <property type="evidence" value="ECO:0007669"/>
    <property type="project" value="UniProtKB-KW"/>
</dbReference>
<evidence type="ECO:0000256" key="1">
    <source>
        <dbReference type="ARBA" id="ARBA00007447"/>
    </source>
</evidence>
<dbReference type="GO" id="GO:0004190">
    <property type="term" value="F:aspartic-type endopeptidase activity"/>
    <property type="evidence" value="ECO:0007669"/>
    <property type="project" value="UniProtKB-KW"/>
</dbReference>
<evidence type="ECO:0000256" key="3">
    <source>
        <dbReference type="ARBA" id="ARBA00022729"/>
    </source>
</evidence>